<evidence type="ECO:0000256" key="1">
    <source>
        <dbReference type="SAM" id="Coils"/>
    </source>
</evidence>
<dbReference type="SUPFAM" id="SSF52540">
    <property type="entry name" value="P-loop containing nucleoside triphosphate hydrolases"/>
    <property type="match status" value="1"/>
</dbReference>
<dbReference type="SUPFAM" id="SSF53448">
    <property type="entry name" value="Nucleotide-diphospho-sugar transferases"/>
    <property type="match status" value="2"/>
</dbReference>
<dbReference type="InterPro" id="IPR028098">
    <property type="entry name" value="Glyco_trans_4-like_N"/>
</dbReference>
<dbReference type="PANTHER" id="PTHR43685:SF2">
    <property type="entry name" value="GLYCOSYLTRANSFERASE 2-LIKE DOMAIN-CONTAINING PROTEIN"/>
    <property type="match status" value="1"/>
</dbReference>
<feature type="domain" description="Glycosyltransferase subfamily 4-like N-terminal" evidence="4">
    <location>
        <begin position="1147"/>
        <end position="1306"/>
    </location>
</feature>
<evidence type="ECO:0000313" key="5">
    <source>
        <dbReference type="EMBL" id="QGU33550.1"/>
    </source>
</evidence>
<dbReference type="Pfam" id="PF00534">
    <property type="entry name" value="Glycos_transf_1"/>
    <property type="match status" value="1"/>
</dbReference>
<keyword evidence="1" id="KW-0175">Coiled coil</keyword>
<dbReference type="PANTHER" id="PTHR43685">
    <property type="entry name" value="GLYCOSYLTRANSFERASE"/>
    <property type="match status" value="1"/>
</dbReference>
<feature type="coiled-coil region" evidence="1">
    <location>
        <begin position="309"/>
        <end position="371"/>
    </location>
</feature>
<evidence type="ECO:0000259" key="3">
    <source>
        <dbReference type="Pfam" id="PF00535"/>
    </source>
</evidence>
<dbReference type="Gene3D" id="3.90.550.10">
    <property type="entry name" value="Spore Coat Polysaccharide Biosynthesis Protein SpsA, Chain A"/>
    <property type="match status" value="2"/>
</dbReference>
<feature type="domain" description="Glycosyl transferase family 1" evidence="2">
    <location>
        <begin position="1316"/>
        <end position="1486"/>
    </location>
</feature>
<dbReference type="GO" id="GO:0016757">
    <property type="term" value="F:glycosyltransferase activity"/>
    <property type="evidence" value="ECO:0007669"/>
    <property type="project" value="InterPro"/>
</dbReference>
<dbReference type="CDD" id="cd04186">
    <property type="entry name" value="GT_2_like_c"/>
    <property type="match status" value="1"/>
</dbReference>
<evidence type="ECO:0000259" key="2">
    <source>
        <dbReference type="Pfam" id="PF00534"/>
    </source>
</evidence>
<dbReference type="OrthoDB" id="9801954at2"/>
<gene>
    <name evidence="5" type="ORF">E6P07_11520</name>
</gene>
<dbReference type="Pfam" id="PF00535">
    <property type="entry name" value="Glycos_transf_2"/>
    <property type="match status" value="2"/>
</dbReference>
<accession>A0A6I6EH52</accession>
<feature type="domain" description="Glycosyltransferase 2-like" evidence="3">
    <location>
        <begin position="857"/>
        <end position="974"/>
    </location>
</feature>
<dbReference type="Pfam" id="PF13439">
    <property type="entry name" value="Glyco_transf_4"/>
    <property type="match status" value="1"/>
</dbReference>
<sequence>MTGSGSPMTCMLASTEQPKSCLLVIGMHRAGTSAVAELLGRVGFYLGRDLIEANAWNPRGYFESQSVIDLNDALLASGDAHWHSLFHELPATETLIEYARPRFQGLLSQVFGDAPRIAIKDPRLCRLLPVWQALLKEAGYRLGYLVMVRDPLACADSLARRDGFDPLKGLWLWGLHLFEALGAVDPNESILVHYEDLIAAPGHEIARLVDWLESRAWIDAPPPDLSSSDLIDPSLSHALDLDTRIPEARDRIPAFVAALHRLLRTPDGLKHLAERLPEIAHQLTLDRQRDLPWLLDLVEREALHLRKGLALREREIDTARQNIDDLQRQLEVSRDSHRCLEIELDTARQTVVSLQSRVEELATRLEDCQRALAAYTLPAQVRFFLETPRWGLGLAGSIRLSGWCLHPQQAIESLHLEIDGFKVPCDYGHARPDVHAAHALIEHGANAGFCVQVNLTPGHYRLRILAQLADGHIESVEARGLLILPDLGLKSVFIPGLRRALSFTGFAWNAARTWYRNHRRLPHPAELPQLIQLAFRVHQAQLRSQTLALAPPVGFRCPSPVDPYEAWIAVNGLTAADLACYQRRMAERPKEDWPRLSVVMPVYDPPRELFEAAIDSVRTQIYPHWELCIADDASTQPWVRERLRELAAEDPRIRIVLRTTNGHISRCTNSAAELATGSHLCLLDQDDLLAPEALMEVALALIDQPDTDLLYSDDDKIDLEGRRYDPQFKPDWSPELLLHYMYFSHLFVIRRELFSALGGLRVGFEGAQDYDLALRASEQVRSVRHIPRILYHWRALPGSTATSGNAKPASFEAGERALNEAFRRRGLAATAYRPLWAKHGGLGIYWHRFPDTGPSVTILIPSRNNGRILKRCLDSLARTSYRNHQILVIDNGSDDPETRRYLAGIQHPVLSIPNGPEGFNFAAINNQAARQVTSDYLLFLNDDTEVIAPDWLSQMMGYARLEGVGAVGARLLFPNGTIQHAGIVHGYYDGLAGPAFRNHPRWHHGYLSFAMVGRNYSAVTAACLLTPRALFESLGGFDEKAFAVAYNDVDYGYRLIAAGYRCVYAPGAELYHHEGHSRGLGLDDPSEVLNFRERYRDYRDPYYSPHLSLEDEGFRIAARRLPRGSARRPIRALLCAFTLNHEGAPYSQYELTLALKEAGVLEPIVYSPSDGPLRARYEEAGIQVLVQPHPLLGVFDLQAYEAAIGRFAELAASLGVDLIYANTLQTFYAIAAARRLGKPSLWNVRESEPWQTYFDFLAPSLAVEALGCFTEPYRVIFVAESTRRQFEPLNSRNNFSVIHNGLNLARFEGVLQEGSRQEARRRLGVADQEFVVLLLGTVCERKGQLDLVQACAHLPPEAIARLRVFIVGDRPSDYSLRLHRAREGLAPERRERIHIIAEVDQPALYYAAADCFVCTSRIESYPRVILEAMAFELPIISAPTYGVVEQVREGINADFYPAGQPRVLAERLRALLDDQERLARYRRNAPLVLRSLTQFDEMVAAYARLFEEAAELSENQRVGG</sequence>
<name>A0A6I6EH52_THETI</name>
<proteinExistence type="predicted"/>
<keyword evidence="6" id="KW-1185">Reference proteome</keyword>
<evidence type="ECO:0000313" key="6">
    <source>
        <dbReference type="Proteomes" id="UP000426424"/>
    </source>
</evidence>
<dbReference type="CDD" id="cd04184">
    <property type="entry name" value="GT2_RfbC_Mx_like"/>
    <property type="match status" value="1"/>
</dbReference>
<dbReference type="InterPro" id="IPR029044">
    <property type="entry name" value="Nucleotide-diphossugar_trans"/>
</dbReference>
<dbReference type="CDD" id="cd03801">
    <property type="entry name" value="GT4_PimA-like"/>
    <property type="match status" value="1"/>
</dbReference>
<dbReference type="InterPro" id="IPR027417">
    <property type="entry name" value="P-loop_NTPase"/>
</dbReference>
<dbReference type="InterPro" id="IPR001296">
    <property type="entry name" value="Glyco_trans_1"/>
</dbReference>
<feature type="domain" description="Glycosyltransferase 2-like" evidence="3">
    <location>
        <begin position="597"/>
        <end position="747"/>
    </location>
</feature>
<dbReference type="EMBL" id="CP039268">
    <property type="protein sequence ID" value="QGU33550.1"/>
    <property type="molecule type" value="Genomic_DNA"/>
</dbReference>
<dbReference type="SUPFAM" id="SSF53756">
    <property type="entry name" value="UDP-Glycosyltransferase/glycogen phosphorylase"/>
    <property type="match status" value="1"/>
</dbReference>
<dbReference type="Proteomes" id="UP000426424">
    <property type="component" value="Chromosome"/>
</dbReference>
<dbReference type="Gene3D" id="3.40.50.2000">
    <property type="entry name" value="Glycogen Phosphorylase B"/>
    <property type="match status" value="2"/>
</dbReference>
<dbReference type="KEGG" id="ttp:E6P07_11520"/>
<protein>
    <submittedName>
        <fullName evidence="5">Glycosyltransferase</fullName>
    </submittedName>
</protein>
<dbReference type="InterPro" id="IPR001173">
    <property type="entry name" value="Glyco_trans_2-like"/>
</dbReference>
<organism evidence="5 6">
    <name type="scientific">Thermochromatium tepidum ATCC 43061</name>
    <dbReference type="NCBI Taxonomy" id="316276"/>
    <lineage>
        <taxon>Bacteria</taxon>
        <taxon>Pseudomonadati</taxon>
        <taxon>Pseudomonadota</taxon>
        <taxon>Gammaproteobacteria</taxon>
        <taxon>Chromatiales</taxon>
        <taxon>Chromatiaceae</taxon>
        <taxon>Thermochromatium</taxon>
    </lineage>
</organism>
<evidence type="ECO:0000259" key="4">
    <source>
        <dbReference type="Pfam" id="PF13439"/>
    </source>
</evidence>
<dbReference type="GO" id="GO:0044010">
    <property type="term" value="P:single-species biofilm formation"/>
    <property type="evidence" value="ECO:0007669"/>
    <property type="project" value="TreeGrafter"/>
</dbReference>
<dbReference type="InterPro" id="IPR050834">
    <property type="entry name" value="Glycosyltransf_2"/>
</dbReference>
<reference evidence="5 6" key="1">
    <citation type="submission" date="2019-12" db="EMBL/GenBank/DDBJ databases">
        <title>The complete genome of the thermophilic, anoxygenic phototrophic gammaproteobacterium Thermochromatium tepidum.</title>
        <authorList>
            <person name="Sattley W.M."/>
            <person name="Swingley W.D."/>
            <person name="Burchell B.M."/>
            <person name="Gurbani S.A."/>
            <person name="Kujawa C.M."/>
            <person name="Nuccio D.A."/>
            <person name="Schladweiler J."/>
            <person name="Shaffer K.N."/>
            <person name="Stokes L.M."/>
            <person name="Touchman J.W."/>
            <person name="Blankenship R.E."/>
            <person name="Madigan M.T."/>
        </authorList>
    </citation>
    <scope>NUCLEOTIDE SEQUENCE [LARGE SCALE GENOMIC DNA]</scope>
    <source>
        <strain evidence="5 6">ATCC 43061</strain>
    </source>
</reference>
<dbReference type="Gene3D" id="3.40.50.300">
    <property type="entry name" value="P-loop containing nucleotide triphosphate hydrolases"/>
    <property type="match status" value="1"/>
</dbReference>
<keyword evidence="5" id="KW-0808">Transferase</keyword>